<protein>
    <recommendedName>
        <fullName evidence="3">Zinc-finger domain-containing protein</fullName>
    </recommendedName>
</protein>
<sequence length="96" mass="10672">MENTSTHSSSSTHQAQAPVADCERVNTILDQLVVGQRPTEADEQYIVHHADDCSPCFDSIEKQRVFIGFLMTHVSRKGAPNSLPQTIMSRLQTEMA</sequence>
<evidence type="ECO:0000313" key="1">
    <source>
        <dbReference type="EMBL" id="WBA40597.1"/>
    </source>
</evidence>
<gene>
    <name evidence="1" type="ORF">O3303_12260</name>
</gene>
<evidence type="ECO:0000313" key="2">
    <source>
        <dbReference type="Proteomes" id="UP001211005"/>
    </source>
</evidence>
<evidence type="ECO:0008006" key="3">
    <source>
        <dbReference type="Google" id="ProtNLM"/>
    </source>
</evidence>
<proteinExistence type="predicted"/>
<accession>A0ABY7LMC6</accession>
<dbReference type="EMBL" id="CP114767">
    <property type="protein sequence ID" value="WBA40597.1"/>
    <property type="molecule type" value="Genomic_DNA"/>
</dbReference>
<name>A0ABY7LMC6_9BACT</name>
<dbReference type="RefSeq" id="WP_269558684.1">
    <property type="nucleotide sequence ID" value="NZ_CP114767.1"/>
</dbReference>
<dbReference type="Proteomes" id="UP001211005">
    <property type="component" value="Chromosome"/>
</dbReference>
<organism evidence="1 2">
    <name type="scientific">Hymenobacter canadensis</name>
    <dbReference type="NCBI Taxonomy" id="2999067"/>
    <lineage>
        <taxon>Bacteria</taxon>
        <taxon>Pseudomonadati</taxon>
        <taxon>Bacteroidota</taxon>
        <taxon>Cytophagia</taxon>
        <taxon>Cytophagales</taxon>
        <taxon>Hymenobacteraceae</taxon>
        <taxon>Hymenobacter</taxon>
    </lineage>
</organism>
<keyword evidence="2" id="KW-1185">Reference proteome</keyword>
<reference evidence="1 2" key="1">
    <citation type="submission" date="2022-12" db="EMBL/GenBank/DDBJ databases">
        <title>Hymenobacter canadensis sp. nov. isolated from lake water of the Cambridge Bay, Canada.</title>
        <authorList>
            <person name="Kim W.H."/>
            <person name="Lee Y.M."/>
        </authorList>
    </citation>
    <scope>NUCLEOTIDE SEQUENCE [LARGE SCALE GENOMIC DNA]</scope>
    <source>
        <strain evidence="1 2">PAMC 29467</strain>
    </source>
</reference>